<proteinExistence type="predicted"/>
<dbReference type="AlphaFoldDB" id="A0A8X6PIH8"/>
<organism evidence="1 2">
    <name type="scientific">Nephila pilipes</name>
    <name type="common">Giant wood spider</name>
    <name type="synonym">Nephila maculata</name>
    <dbReference type="NCBI Taxonomy" id="299642"/>
    <lineage>
        <taxon>Eukaryota</taxon>
        <taxon>Metazoa</taxon>
        <taxon>Ecdysozoa</taxon>
        <taxon>Arthropoda</taxon>
        <taxon>Chelicerata</taxon>
        <taxon>Arachnida</taxon>
        <taxon>Araneae</taxon>
        <taxon>Araneomorphae</taxon>
        <taxon>Entelegynae</taxon>
        <taxon>Araneoidea</taxon>
        <taxon>Nephilidae</taxon>
        <taxon>Nephila</taxon>
    </lineage>
</organism>
<comment type="caution">
    <text evidence="1">The sequence shown here is derived from an EMBL/GenBank/DDBJ whole genome shotgun (WGS) entry which is preliminary data.</text>
</comment>
<reference evidence="1" key="1">
    <citation type="submission" date="2020-08" db="EMBL/GenBank/DDBJ databases">
        <title>Multicomponent nature underlies the extraordinary mechanical properties of spider dragline silk.</title>
        <authorList>
            <person name="Kono N."/>
            <person name="Nakamura H."/>
            <person name="Mori M."/>
            <person name="Yoshida Y."/>
            <person name="Ohtoshi R."/>
            <person name="Malay A.D."/>
            <person name="Moran D.A.P."/>
            <person name="Tomita M."/>
            <person name="Numata K."/>
            <person name="Arakawa K."/>
        </authorList>
    </citation>
    <scope>NUCLEOTIDE SEQUENCE</scope>
</reference>
<gene>
    <name evidence="1" type="ORF">NPIL_647231</name>
</gene>
<dbReference type="Proteomes" id="UP000887013">
    <property type="component" value="Unassembled WGS sequence"/>
</dbReference>
<protein>
    <submittedName>
        <fullName evidence="1">Uncharacterized protein</fullName>
    </submittedName>
</protein>
<name>A0A8X6PIH8_NEPPI</name>
<sequence>MIYVSHLYPKHHEIVSSSKLSSSSKYRSGKDLRILEVILSYHVDLSKHSDTADSNTYALYNHNQTKLYLAESKLGNYLPPFRRDGIISPCNMFRYL</sequence>
<keyword evidence="2" id="KW-1185">Reference proteome</keyword>
<evidence type="ECO:0000313" key="1">
    <source>
        <dbReference type="EMBL" id="GFT72850.1"/>
    </source>
</evidence>
<dbReference type="EMBL" id="BMAW01116944">
    <property type="protein sequence ID" value="GFT72850.1"/>
    <property type="molecule type" value="Genomic_DNA"/>
</dbReference>
<accession>A0A8X6PIH8</accession>
<evidence type="ECO:0000313" key="2">
    <source>
        <dbReference type="Proteomes" id="UP000887013"/>
    </source>
</evidence>